<proteinExistence type="predicted"/>
<evidence type="ECO:0000256" key="1">
    <source>
        <dbReference type="SAM" id="MobiDB-lite"/>
    </source>
</evidence>
<feature type="compositionally biased region" description="Polar residues" evidence="1">
    <location>
        <begin position="1"/>
        <end position="15"/>
    </location>
</feature>
<sequence length="429" mass="44838">MPNVNRGSTGNTGWQSWGDLLSPDPASTGTTAGAAATPQNSKAGFSKRADDLATVDGDSNIEKAARELIGRLGRGDSVEVKLAAELQMDESAALDGTAKISREDDGSVTVELEADVKLGLGSNGADGKIGVGAGTSLHFDTAAEAADFLDAFARAGAMTCVSTSASAVAEGAKALGFKNSWTTAHERLAKHLGKIVEVKGDAIAEANLATSEKSFGFEAISARARLKTKSGFKLDLANGTISRTHSLTVDASADMKLPLLTAKGAGKVTLTVTETYELTRAELDALKGRGVAPELLLTNLENRPSSTTTIKAAVELGQKGSGIAAEDTKVKLTLEKKLDLTKDNFKDVLLELGRLKWKAEVDVGLGTAAGGDFKLGEDRDGKLSAEASVKYRHKASLHGERSLTEWLAVLQQQVEDDRRMVALRASAGS</sequence>
<gene>
    <name evidence="2" type="ORF">DI536_02210</name>
</gene>
<feature type="region of interest" description="Disordered" evidence="1">
    <location>
        <begin position="1"/>
        <end position="47"/>
    </location>
</feature>
<comment type="caution">
    <text evidence="2">The sequence shown here is derived from an EMBL/GenBank/DDBJ whole genome shotgun (WGS) entry which is preliminary data.</text>
</comment>
<protein>
    <submittedName>
        <fullName evidence="2">Uncharacterized protein</fullName>
    </submittedName>
</protein>
<name>A0A2W5TZP8_9BACT</name>
<dbReference type="EMBL" id="QFQP01000001">
    <property type="protein sequence ID" value="PZR18713.1"/>
    <property type="molecule type" value="Genomic_DNA"/>
</dbReference>
<dbReference type="AlphaFoldDB" id="A0A2W5TZP8"/>
<evidence type="ECO:0000313" key="3">
    <source>
        <dbReference type="Proteomes" id="UP000249061"/>
    </source>
</evidence>
<feature type="compositionally biased region" description="Low complexity" evidence="1">
    <location>
        <begin position="28"/>
        <end position="37"/>
    </location>
</feature>
<organism evidence="2 3">
    <name type="scientific">Archangium gephyra</name>
    <dbReference type="NCBI Taxonomy" id="48"/>
    <lineage>
        <taxon>Bacteria</taxon>
        <taxon>Pseudomonadati</taxon>
        <taxon>Myxococcota</taxon>
        <taxon>Myxococcia</taxon>
        <taxon>Myxococcales</taxon>
        <taxon>Cystobacterineae</taxon>
        <taxon>Archangiaceae</taxon>
        <taxon>Archangium</taxon>
    </lineage>
</organism>
<accession>A0A2W5TZP8</accession>
<evidence type="ECO:0000313" key="2">
    <source>
        <dbReference type="EMBL" id="PZR18713.1"/>
    </source>
</evidence>
<reference evidence="2 3" key="1">
    <citation type="submission" date="2017-08" db="EMBL/GenBank/DDBJ databases">
        <title>Infants hospitalized years apart are colonized by the same room-sourced microbial strains.</title>
        <authorList>
            <person name="Brooks B."/>
            <person name="Olm M.R."/>
            <person name="Firek B.A."/>
            <person name="Baker R."/>
            <person name="Thomas B.C."/>
            <person name="Morowitz M.J."/>
            <person name="Banfield J.F."/>
        </authorList>
    </citation>
    <scope>NUCLEOTIDE SEQUENCE [LARGE SCALE GENOMIC DNA]</scope>
    <source>
        <strain evidence="2">S2_003_000_R2_14</strain>
    </source>
</reference>
<dbReference type="Proteomes" id="UP000249061">
    <property type="component" value="Unassembled WGS sequence"/>
</dbReference>